<dbReference type="Gene3D" id="3.40.50.12780">
    <property type="entry name" value="N-terminal domain of ligase-like"/>
    <property type="match status" value="1"/>
</dbReference>
<protein>
    <submittedName>
        <fullName evidence="3">Acyl-CoA synthetase (AMP-forming)/AMP-acid ligase II</fullName>
    </submittedName>
</protein>
<dbReference type="CDD" id="cd04433">
    <property type="entry name" value="AFD_class_I"/>
    <property type="match status" value="1"/>
</dbReference>
<evidence type="ECO:0000256" key="1">
    <source>
        <dbReference type="SAM" id="Phobius"/>
    </source>
</evidence>
<feature type="domain" description="AMP-dependent synthetase/ligase" evidence="2">
    <location>
        <begin position="10"/>
        <end position="338"/>
    </location>
</feature>
<dbReference type="RefSeq" id="WP_131926672.1">
    <property type="nucleotide sequence ID" value="NZ_SMAG01000012.1"/>
</dbReference>
<keyword evidence="3" id="KW-0436">Ligase</keyword>
<evidence type="ECO:0000259" key="2">
    <source>
        <dbReference type="Pfam" id="PF00501"/>
    </source>
</evidence>
<keyword evidence="1" id="KW-1133">Transmembrane helix</keyword>
<dbReference type="SUPFAM" id="SSF56801">
    <property type="entry name" value="Acetyl-CoA synthetase-like"/>
    <property type="match status" value="1"/>
</dbReference>
<dbReference type="PROSITE" id="PS00455">
    <property type="entry name" value="AMP_BINDING"/>
    <property type="match status" value="1"/>
</dbReference>
<dbReference type="PANTHER" id="PTHR24096">
    <property type="entry name" value="LONG-CHAIN-FATTY-ACID--COA LIGASE"/>
    <property type="match status" value="1"/>
</dbReference>
<proteinExistence type="predicted"/>
<dbReference type="Proteomes" id="UP000294937">
    <property type="component" value="Unassembled WGS sequence"/>
</dbReference>
<dbReference type="InterPro" id="IPR020845">
    <property type="entry name" value="AMP-binding_CS"/>
</dbReference>
<evidence type="ECO:0000313" key="4">
    <source>
        <dbReference type="Proteomes" id="UP000294937"/>
    </source>
</evidence>
<dbReference type="Gene3D" id="3.30.300.30">
    <property type="match status" value="1"/>
</dbReference>
<dbReference type="EMBL" id="SMAG01000012">
    <property type="protein sequence ID" value="TCS92384.1"/>
    <property type="molecule type" value="Genomic_DNA"/>
</dbReference>
<dbReference type="InterPro" id="IPR000873">
    <property type="entry name" value="AMP-dep_synth/lig_dom"/>
</dbReference>
<name>A0A4R3L3Q0_9BACL</name>
<dbReference type="InterPro" id="IPR042099">
    <property type="entry name" value="ANL_N_sf"/>
</dbReference>
<reference evidence="3 4" key="1">
    <citation type="submission" date="2019-03" db="EMBL/GenBank/DDBJ databases">
        <title>Genomic Encyclopedia of Type Strains, Phase IV (KMG-IV): sequencing the most valuable type-strain genomes for metagenomic binning, comparative biology and taxonomic classification.</title>
        <authorList>
            <person name="Goeker M."/>
        </authorList>
    </citation>
    <scope>NUCLEOTIDE SEQUENCE [LARGE SCALE GENOMIC DNA]</scope>
    <source>
        <strain evidence="3 4">DSM 45707</strain>
    </source>
</reference>
<organism evidence="3 4">
    <name type="scientific">Hazenella coriacea</name>
    <dbReference type="NCBI Taxonomy" id="1179467"/>
    <lineage>
        <taxon>Bacteria</taxon>
        <taxon>Bacillati</taxon>
        <taxon>Bacillota</taxon>
        <taxon>Bacilli</taxon>
        <taxon>Bacillales</taxon>
        <taxon>Thermoactinomycetaceae</taxon>
        <taxon>Hazenella</taxon>
    </lineage>
</organism>
<dbReference type="GO" id="GO:0016405">
    <property type="term" value="F:CoA-ligase activity"/>
    <property type="evidence" value="ECO:0007669"/>
    <property type="project" value="TreeGrafter"/>
</dbReference>
<accession>A0A4R3L3Q0</accession>
<sequence>MKSGRIILSNSSYSTHDLLLAISRTTQRLKERGVSEHDRVLFQCSNSFEFIVNFFSLIQLNASIVIIDSQITEEEVLHTYFPDSQAKWIITDRLTESAPHLIFIHEVNSSDCQDENELVPFLMDQWVKKEDAIILYSSGSTGKPKGIVRSGRSFIENIKQTMERMNYHNDDVFLPLLPFSHFYGLSLLFIWWFTQCSIVITHDRYPGKILKAIFDHQVTIVDAAPSSYYSMIKVFQARPALLEQYRNSEVRMWCVGGAALTEKLAQDFQRQMGQPLLDGYGMSELGNIALATGSNPVGCGQPLPGVMIKILDRNGLEKSLGEVGMIWVRSTARMSGYLHQKELTQQKFINHWFDTGDLGFLDENANLFVIGRAGQAVNRMGYLIEPAQLEQRVESLGYVNKVITLEDDKKGSLIAIFIENPRNKEISVIRKEIIKSIPNYMYPDLLMLLNQFPLNRNGKVDLLRLKEIAKQELLERRTMKEELIYD</sequence>
<dbReference type="OrthoDB" id="9762242at2"/>
<keyword evidence="1" id="KW-0812">Transmembrane</keyword>
<feature type="transmembrane region" description="Helical" evidence="1">
    <location>
        <begin position="172"/>
        <end position="193"/>
    </location>
</feature>
<evidence type="ECO:0000313" key="3">
    <source>
        <dbReference type="EMBL" id="TCS92384.1"/>
    </source>
</evidence>
<gene>
    <name evidence="3" type="ORF">EDD58_1127</name>
</gene>
<comment type="caution">
    <text evidence="3">The sequence shown here is derived from an EMBL/GenBank/DDBJ whole genome shotgun (WGS) entry which is preliminary data.</text>
</comment>
<keyword evidence="1" id="KW-0472">Membrane</keyword>
<keyword evidence="4" id="KW-1185">Reference proteome</keyword>
<dbReference type="InterPro" id="IPR045851">
    <property type="entry name" value="AMP-bd_C_sf"/>
</dbReference>
<dbReference type="AlphaFoldDB" id="A0A4R3L3Q0"/>
<dbReference type="Pfam" id="PF00501">
    <property type="entry name" value="AMP-binding"/>
    <property type="match status" value="1"/>
</dbReference>